<dbReference type="Pfam" id="PF00083">
    <property type="entry name" value="Sugar_tr"/>
    <property type="match status" value="1"/>
</dbReference>
<keyword evidence="2 5" id="KW-0812">Transmembrane</keyword>
<feature type="domain" description="Major facilitator superfamily (MFS) profile" evidence="6">
    <location>
        <begin position="100"/>
        <end position="530"/>
    </location>
</feature>
<evidence type="ECO:0000313" key="8">
    <source>
        <dbReference type="RefSeq" id="XP_029643935.1"/>
    </source>
</evidence>
<dbReference type="Proteomes" id="UP000515154">
    <property type="component" value="Linkage group LG13"/>
</dbReference>
<dbReference type="InterPro" id="IPR005828">
    <property type="entry name" value="MFS_sugar_transport-like"/>
</dbReference>
<protein>
    <submittedName>
        <fullName evidence="8">Organic cation transporter protein-like</fullName>
    </submittedName>
</protein>
<feature type="transmembrane region" description="Helical" evidence="5">
    <location>
        <begin position="266"/>
        <end position="285"/>
    </location>
</feature>
<evidence type="ECO:0000256" key="2">
    <source>
        <dbReference type="ARBA" id="ARBA00022692"/>
    </source>
</evidence>
<dbReference type="PANTHER" id="PTHR24064">
    <property type="entry name" value="SOLUTE CARRIER FAMILY 22 MEMBER"/>
    <property type="match status" value="1"/>
</dbReference>
<evidence type="ECO:0000313" key="7">
    <source>
        <dbReference type="Proteomes" id="UP000515154"/>
    </source>
</evidence>
<dbReference type="PROSITE" id="PS50850">
    <property type="entry name" value="MFS"/>
    <property type="match status" value="1"/>
</dbReference>
<keyword evidence="4 5" id="KW-0472">Membrane</keyword>
<reference evidence="8" key="1">
    <citation type="submission" date="2025-08" db="UniProtKB">
        <authorList>
            <consortium name="RefSeq"/>
        </authorList>
    </citation>
    <scope>IDENTIFICATION</scope>
</reference>
<accession>A0A6P7T0K2</accession>
<keyword evidence="3 5" id="KW-1133">Transmembrane helix</keyword>
<keyword evidence="7" id="KW-1185">Reference proteome</keyword>
<organism evidence="7 8">
    <name type="scientific">Octopus sinensis</name>
    <name type="common">East Asian common octopus</name>
    <dbReference type="NCBI Taxonomy" id="2607531"/>
    <lineage>
        <taxon>Eukaryota</taxon>
        <taxon>Metazoa</taxon>
        <taxon>Spiralia</taxon>
        <taxon>Lophotrochozoa</taxon>
        <taxon>Mollusca</taxon>
        <taxon>Cephalopoda</taxon>
        <taxon>Coleoidea</taxon>
        <taxon>Octopodiformes</taxon>
        <taxon>Octopoda</taxon>
        <taxon>Incirrata</taxon>
        <taxon>Octopodidae</taxon>
        <taxon>Octopus</taxon>
    </lineage>
</organism>
<dbReference type="Gene3D" id="1.20.1250.20">
    <property type="entry name" value="MFS general substrate transporter like domains"/>
    <property type="match status" value="1"/>
</dbReference>
<feature type="transmembrane region" description="Helical" evidence="5">
    <location>
        <begin position="356"/>
        <end position="377"/>
    </location>
</feature>
<feature type="transmembrane region" description="Helical" evidence="5">
    <location>
        <begin position="205"/>
        <end position="226"/>
    </location>
</feature>
<dbReference type="InterPro" id="IPR020846">
    <property type="entry name" value="MFS_dom"/>
</dbReference>
<comment type="subcellular location">
    <subcellularLocation>
        <location evidence="1">Membrane</location>
        <topology evidence="1">Multi-pass membrane protein</topology>
    </subcellularLocation>
</comment>
<feature type="transmembrane region" description="Helical" evidence="5">
    <location>
        <begin position="419"/>
        <end position="437"/>
    </location>
</feature>
<gene>
    <name evidence="8" type="primary">LOC115218324</name>
</gene>
<dbReference type="SUPFAM" id="SSF103473">
    <property type="entry name" value="MFS general substrate transporter"/>
    <property type="match status" value="1"/>
</dbReference>
<feature type="transmembrane region" description="Helical" evidence="5">
    <location>
        <begin position="505"/>
        <end position="525"/>
    </location>
</feature>
<evidence type="ECO:0000256" key="5">
    <source>
        <dbReference type="SAM" id="Phobius"/>
    </source>
</evidence>
<dbReference type="GO" id="GO:0016020">
    <property type="term" value="C:membrane"/>
    <property type="evidence" value="ECO:0007669"/>
    <property type="project" value="UniProtKB-SubCell"/>
</dbReference>
<feature type="transmembrane region" description="Helical" evidence="5">
    <location>
        <begin position="40"/>
        <end position="61"/>
    </location>
</feature>
<feature type="transmembrane region" description="Helical" evidence="5">
    <location>
        <begin position="443"/>
        <end position="466"/>
    </location>
</feature>
<sequence>MAEAQESEAKALKEGITRFSQRDITQLIEKCGCGPFQRRFYTFLYATRLFIAMGAMSLAFITSNVPFVCYPPNYDASAIPPGFTENEYLQMLQPEDDHCSVYNNTFNEILYSTSTNNLSKLECSYGRKFLTENFSTVVSEFDLVCEKKWLKSTLQSVYFVGYLIGSIVFGVLSDRFGRKLTFFMTNLFFTVCGVSKIFMPSFVGFMIFHCMQGSGFMGVAISTYALNLEFSPSRYRTLLSFGYMSMFAFTSMLLPAFAYAIPNWHYLELTVCLLPLVNFLFWKYIPESPRWLIGRKRFEETEEILEEMMKKNKLDYQEVFTVFMNDINRFPEKRPPRRWSTEKTYSFIDLFKTVQMATITVNICFSWCVISMLYYGVTLNSVDMAGNRYINFLLMILVEFPSQLAAYYLFKFFDHRKPISFFMTFSGLNCIISNFVAEGSFWVSLALLVLGKFGIAAAFSSIYLLSAEIFPTVVRGNGLGIASTFARIGSIFAPFILQLSSYVKWLPLSIYGLLSVIAGLLLLLLPETKDRDLPQTFEDLKAWKK</sequence>
<dbReference type="InterPro" id="IPR036259">
    <property type="entry name" value="MFS_trans_sf"/>
</dbReference>
<evidence type="ECO:0000256" key="4">
    <source>
        <dbReference type="ARBA" id="ARBA00023136"/>
    </source>
</evidence>
<evidence type="ECO:0000256" key="1">
    <source>
        <dbReference type="ARBA" id="ARBA00004141"/>
    </source>
</evidence>
<evidence type="ECO:0000259" key="6">
    <source>
        <dbReference type="PROSITE" id="PS50850"/>
    </source>
</evidence>
<proteinExistence type="predicted"/>
<dbReference type="RefSeq" id="XP_029643935.1">
    <property type="nucleotide sequence ID" value="XM_029788075.2"/>
</dbReference>
<feature type="transmembrane region" description="Helical" evidence="5">
    <location>
        <begin position="389"/>
        <end position="410"/>
    </location>
</feature>
<dbReference type="KEGG" id="osn:115218324"/>
<dbReference type="GO" id="GO:0022857">
    <property type="term" value="F:transmembrane transporter activity"/>
    <property type="evidence" value="ECO:0007669"/>
    <property type="project" value="InterPro"/>
</dbReference>
<feature type="transmembrane region" description="Helical" evidence="5">
    <location>
        <begin position="180"/>
        <end position="199"/>
    </location>
</feature>
<dbReference type="AlphaFoldDB" id="A0A6P7T0K2"/>
<feature type="transmembrane region" description="Helical" evidence="5">
    <location>
        <begin position="478"/>
        <end position="499"/>
    </location>
</feature>
<evidence type="ECO:0000256" key="3">
    <source>
        <dbReference type="ARBA" id="ARBA00022989"/>
    </source>
</evidence>
<feature type="transmembrane region" description="Helical" evidence="5">
    <location>
        <begin position="238"/>
        <end position="260"/>
    </location>
</feature>
<name>A0A6P7T0K2_9MOLL</name>
<feature type="transmembrane region" description="Helical" evidence="5">
    <location>
        <begin position="156"/>
        <end position="173"/>
    </location>
</feature>
<dbReference type="CDD" id="cd17317">
    <property type="entry name" value="MFS_SLC22"/>
    <property type="match status" value="1"/>
</dbReference>